<sequence>MCTLLKRILNTGLWAFSLFTLPAMATQILPGGVIHFRGAIVEAPCDVNTRQQQIELSCMRDGTMSNSLYDLQQVTTAPQSVQQIATVKMHYLNEQKSMAILNIEYK</sequence>
<proteinExistence type="predicted"/>
<name>A0A5B0SVD8_9ENTR</name>
<evidence type="ECO:0000313" key="1">
    <source>
        <dbReference type="EMBL" id="KAA1141880.1"/>
    </source>
</evidence>
<dbReference type="RefSeq" id="WP_057069114.1">
    <property type="nucleotide sequence ID" value="NZ_CP054129.1"/>
</dbReference>
<evidence type="ECO:0000313" key="2">
    <source>
        <dbReference type="Proteomes" id="UP000323297"/>
    </source>
</evidence>
<accession>A0A5B0SVD8</accession>
<protein>
    <submittedName>
        <fullName evidence="1">Type 1 fimbrial protein</fullName>
    </submittedName>
</protein>
<dbReference type="EMBL" id="VTZD01000025">
    <property type="protein sequence ID" value="KAA1141880.1"/>
    <property type="molecule type" value="Genomic_DNA"/>
</dbReference>
<dbReference type="Proteomes" id="UP000323297">
    <property type="component" value="Unassembled WGS sequence"/>
</dbReference>
<reference evidence="1 2" key="1">
    <citation type="submission" date="2019-08" db="EMBL/GenBank/DDBJ databases">
        <title>Draft genome sequence of Citrobacter portucalensis strain isolated from green turtle.</title>
        <authorList>
            <person name="Fernandes M.R."/>
            <person name="Sellera F.P."/>
            <person name="Goldeberg D.W."/>
            <person name="Costa D.C."/>
            <person name="Lincopan N."/>
        </authorList>
    </citation>
    <scope>NUCLEOTIDE SEQUENCE [LARGE SCALE GENOMIC DNA]</scope>
    <source>
        <strain evidence="1 2">TV06</strain>
    </source>
</reference>
<comment type="caution">
    <text evidence="1">The sequence shown here is derived from an EMBL/GenBank/DDBJ whole genome shotgun (WGS) entry which is preliminary data.</text>
</comment>
<gene>
    <name evidence="1" type="ORF">D3H66_20180</name>
</gene>
<dbReference type="AlphaFoldDB" id="A0A5B0SVD8"/>
<organism evidence="1 2">
    <name type="scientific">Citrobacter portucalensis</name>
    <dbReference type="NCBI Taxonomy" id="1639133"/>
    <lineage>
        <taxon>Bacteria</taxon>
        <taxon>Pseudomonadati</taxon>
        <taxon>Pseudomonadota</taxon>
        <taxon>Gammaproteobacteria</taxon>
        <taxon>Enterobacterales</taxon>
        <taxon>Enterobacteriaceae</taxon>
        <taxon>Citrobacter</taxon>
        <taxon>Citrobacter freundii complex</taxon>
    </lineage>
</organism>